<dbReference type="RefSeq" id="WP_242631746.1">
    <property type="nucleotide sequence ID" value="NZ_SJPI01000001.1"/>
</dbReference>
<dbReference type="Proteomes" id="UP000316598">
    <property type="component" value="Unassembled WGS sequence"/>
</dbReference>
<feature type="compositionally biased region" description="Low complexity" evidence="3">
    <location>
        <begin position="43"/>
        <end position="53"/>
    </location>
</feature>
<accession>A0A5C5WRK9</accession>
<dbReference type="GO" id="GO:0046555">
    <property type="term" value="F:acetylxylan esterase activity"/>
    <property type="evidence" value="ECO:0007669"/>
    <property type="project" value="UniProtKB-EC"/>
</dbReference>
<evidence type="ECO:0000313" key="6">
    <source>
        <dbReference type="EMBL" id="TWT52829.1"/>
    </source>
</evidence>
<organism evidence="6 7">
    <name type="scientific">Rubripirellula amarantea</name>
    <dbReference type="NCBI Taxonomy" id="2527999"/>
    <lineage>
        <taxon>Bacteria</taxon>
        <taxon>Pseudomonadati</taxon>
        <taxon>Planctomycetota</taxon>
        <taxon>Planctomycetia</taxon>
        <taxon>Pirellulales</taxon>
        <taxon>Pirellulaceae</taxon>
        <taxon>Rubripirellula</taxon>
    </lineage>
</organism>
<dbReference type="AlphaFoldDB" id="A0A5C5WRK9"/>
<dbReference type="Gene3D" id="3.40.50.1820">
    <property type="entry name" value="alpha/beta hydrolase"/>
    <property type="match status" value="1"/>
</dbReference>
<evidence type="ECO:0000256" key="3">
    <source>
        <dbReference type="SAM" id="MobiDB-lite"/>
    </source>
</evidence>
<dbReference type="Pfam" id="PF20434">
    <property type="entry name" value="BD-FAE"/>
    <property type="match status" value="1"/>
</dbReference>
<evidence type="ECO:0000256" key="1">
    <source>
        <dbReference type="ARBA" id="ARBA00010515"/>
    </source>
</evidence>
<dbReference type="InterPro" id="IPR050300">
    <property type="entry name" value="GDXG_lipolytic_enzyme"/>
</dbReference>
<feature type="signal peptide" evidence="4">
    <location>
        <begin position="1"/>
        <end position="31"/>
    </location>
</feature>
<keyword evidence="7" id="KW-1185">Reference proteome</keyword>
<feature type="domain" description="BD-FAE-like" evidence="5">
    <location>
        <begin position="79"/>
        <end position="266"/>
    </location>
</feature>
<dbReference type="SUPFAM" id="SSF53474">
    <property type="entry name" value="alpha/beta-Hydrolases"/>
    <property type="match status" value="1"/>
</dbReference>
<evidence type="ECO:0000256" key="2">
    <source>
        <dbReference type="ARBA" id="ARBA00022801"/>
    </source>
</evidence>
<feature type="chain" id="PRO_5022751476" evidence="4">
    <location>
        <begin position="32"/>
        <end position="310"/>
    </location>
</feature>
<comment type="similarity">
    <text evidence="1">Belongs to the 'GDXG' lipolytic enzyme family.</text>
</comment>
<keyword evidence="4" id="KW-0732">Signal</keyword>
<dbReference type="InterPro" id="IPR029058">
    <property type="entry name" value="AB_hydrolase_fold"/>
</dbReference>
<reference evidence="6 7" key="1">
    <citation type="submission" date="2019-02" db="EMBL/GenBank/DDBJ databases">
        <title>Deep-cultivation of Planctomycetes and their phenomic and genomic characterization uncovers novel biology.</title>
        <authorList>
            <person name="Wiegand S."/>
            <person name="Jogler M."/>
            <person name="Boedeker C."/>
            <person name="Pinto D."/>
            <person name="Vollmers J."/>
            <person name="Rivas-Marin E."/>
            <person name="Kohn T."/>
            <person name="Peeters S.H."/>
            <person name="Heuer A."/>
            <person name="Rast P."/>
            <person name="Oberbeckmann S."/>
            <person name="Bunk B."/>
            <person name="Jeske O."/>
            <person name="Meyerdierks A."/>
            <person name="Storesund J.E."/>
            <person name="Kallscheuer N."/>
            <person name="Luecker S."/>
            <person name="Lage O.M."/>
            <person name="Pohl T."/>
            <person name="Merkel B.J."/>
            <person name="Hornburger P."/>
            <person name="Mueller R.-W."/>
            <person name="Bruemmer F."/>
            <person name="Labrenz M."/>
            <person name="Spormann A.M."/>
            <person name="Op Den Camp H."/>
            <person name="Overmann J."/>
            <person name="Amann R."/>
            <person name="Jetten M.S.M."/>
            <person name="Mascher T."/>
            <person name="Medema M.H."/>
            <person name="Devos D.P."/>
            <person name="Kaster A.-K."/>
            <person name="Ovreas L."/>
            <person name="Rohde M."/>
            <person name="Galperin M.Y."/>
            <person name="Jogler C."/>
        </authorList>
    </citation>
    <scope>NUCLEOTIDE SEQUENCE [LARGE SCALE GENOMIC DNA]</scope>
    <source>
        <strain evidence="6 7">Pla22</strain>
    </source>
</reference>
<feature type="region of interest" description="Disordered" evidence="3">
    <location>
        <begin position="34"/>
        <end position="61"/>
    </location>
</feature>
<dbReference type="EC" id="3.1.1.72" evidence="6"/>
<dbReference type="GO" id="GO:0004806">
    <property type="term" value="F:triacylglycerol lipase activity"/>
    <property type="evidence" value="ECO:0007669"/>
    <property type="project" value="TreeGrafter"/>
</dbReference>
<name>A0A5C5WRK9_9BACT</name>
<dbReference type="PANTHER" id="PTHR48081:SF30">
    <property type="entry name" value="ACETYL-HYDROLASE LIPR-RELATED"/>
    <property type="match status" value="1"/>
</dbReference>
<protein>
    <submittedName>
        <fullName evidence="6">Acetylxylan esterase</fullName>
        <ecNumber evidence="6">3.1.1.72</ecNumber>
    </submittedName>
</protein>
<proteinExistence type="inferred from homology"/>
<dbReference type="EMBL" id="SJPI01000001">
    <property type="protein sequence ID" value="TWT52829.1"/>
    <property type="molecule type" value="Genomic_DNA"/>
</dbReference>
<evidence type="ECO:0000313" key="7">
    <source>
        <dbReference type="Proteomes" id="UP000316598"/>
    </source>
</evidence>
<gene>
    <name evidence="6" type="primary">axeA1_2</name>
    <name evidence="6" type="ORF">Pla22_04570</name>
</gene>
<sequence length="310" mass="33588" precursor="true">MLLIELPSPMKLIYHITVLASVVLLAGTACSAPPTTDAANVENNASKTNTNKKANSRKPQPDEILSYKKVGDIDLTLHIFRPDDSTADQSRPAIVFFFGGGWVSGSPQQFYPQAKHLASQGMVAICADYRTQSRHQTPPTACVADGKSAIRYVRSHAASLGINPNQIAAGGGSAGGHVAASTAALTSFDDENDDTSVSCRPNALVLFNPVFDNGPNNWGHKKVKAYWQEISPAHNLHADMPATLVMLGTSDNLIPVSTAENFQTKLQSLGVRCELKLYDNQPHGFFNKAKYKETVQDMDVFLRSLGYLQE</sequence>
<evidence type="ECO:0000256" key="4">
    <source>
        <dbReference type="SAM" id="SignalP"/>
    </source>
</evidence>
<comment type="caution">
    <text evidence="6">The sequence shown here is derived from an EMBL/GenBank/DDBJ whole genome shotgun (WGS) entry which is preliminary data.</text>
</comment>
<dbReference type="InterPro" id="IPR049492">
    <property type="entry name" value="BD-FAE-like_dom"/>
</dbReference>
<evidence type="ECO:0000259" key="5">
    <source>
        <dbReference type="Pfam" id="PF20434"/>
    </source>
</evidence>
<dbReference type="PANTHER" id="PTHR48081">
    <property type="entry name" value="AB HYDROLASE SUPERFAMILY PROTEIN C4A8.06C"/>
    <property type="match status" value="1"/>
</dbReference>
<keyword evidence="2 6" id="KW-0378">Hydrolase</keyword>